<comment type="caution">
    <text evidence="1">The sequence shown here is derived from an EMBL/GenBank/DDBJ whole genome shotgun (WGS) entry which is preliminary data.</text>
</comment>
<gene>
    <name evidence="1" type="ORF">KPL71_012420</name>
</gene>
<dbReference type="Proteomes" id="UP000829398">
    <property type="component" value="Chromosome 4"/>
</dbReference>
<protein>
    <submittedName>
        <fullName evidence="1">BTB/POZ domain and ankyrin repeat-containing protein NPR2</fullName>
    </submittedName>
</protein>
<organism evidence="1 2">
    <name type="scientific">Citrus sinensis</name>
    <name type="common">Sweet orange</name>
    <name type="synonym">Citrus aurantium var. sinensis</name>
    <dbReference type="NCBI Taxonomy" id="2711"/>
    <lineage>
        <taxon>Eukaryota</taxon>
        <taxon>Viridiplantae</taxon>
        <taxon>Streptophyta</taxon>
        <taxon>Embryophyta</taxon>
        <taxon>Tracheophyta</taxon>
        <taxon>Spermatophyta</taxon>
        <taxon>Magnoliopsida</taxon>
        <taxon>eudicotyledons</taxon>
        <taxon>Gunneridae</taxon>
        <taxon>Pentapetalae</taxon>
        <taxon>rosids</taxon>
        <taxon>malvids</taxon>
        <taxon>Sapindales</taxon>
        <taxon>Rutaceae</taxon>
        <taxon>Aurantioideae</taxon>
        <taxon>Citrus</taxon>
    </lineage>
</organism>
<dbReference type="EMBL" id="CM039173">
    <property type="protein sequence ID" value="KAH9770554.1"/>
    <property type="molecule type" value="Genomic_DNA"/>
</dbReference>
<proteinExistence type="predicted"/>
<sequence length="776" mass="87384">MVLDGVMENAIEKSASLSFVSSYPTCWSTNQSTGTCDLDNLNLRRQSTNPKETWLDAEIVVEGKSVAVNRSILSERSQFFRRLFNLRNGGSVSEGKPKYLLTDLVPHGKVGYEAFNDILHYIYTGMTKEPPPEVSTCVDDACDHDNCPPAINFAIEMMYASAAFQMTELVLEFQNWLLDLDEDAPVEDVIPILVAAFHCQLNMLRSYCIQRIAGSNLDNVCLEKELPDEVSREIKSLRVKSNQESEANIAEVDPMHAKIVRRIHKALDTDDVDLLKLLLDVSNVTLDDAYALHYAAAYCNPEVFKEVLNMGSPGLNLKDARGHTVLHVAARRNEPEVMVTLLSKGACASETTSDGQTAVAICRRMTRRKDYLEATKQGQGTNKDRLCIDVLEREMRRNSMSENLAMPSEVMDDNFQAKLDYLENRVAFVRLFPSEARVAMEIAGADTATGLSALGQKGLSGNLKEIDLNETPSMQAKKRQLRLQTLLKTGFSFHFIRSKLESLYSALLVETGQRYFPHCSLVLDLVLDWPYASTPEMDEEKLKVDMGEAFCKDVAYHRRLGLPSSWSAFYKYMAESKRSAFHKYVAESNLLFLVLFRFNIIGSVWFCSALFYVELPWEVKSYQSQAESLLKEYILADPFVPYTSIVGSIFACTMVYDLAQLISVLFTLNLIPVSPTYSGSMAFARLLFPSEARVATDRADADATNFYTGLSASKSKGSSGNLKEDCDWSDASFLEKGTPEEQRLKRARFMELKEGVKKAFYKDMAEKIWLRQLKEF</sequence>
<reference evidence="2" key="1">
    <citation type="journal article" date="2023" name="Hortic. Res.">
        <title>A chromosome-level phased genome enabling allele-level studies in sweet orange: a case study on citrus Huanglongbing tolerance.</title>
        <authorList>
            <person name="Wu B."/>
            <person name="Yu Q."/>
            <person name="Deng Z."/>
            <person name="Duan Y."/>
            <person name="Luo F."/>
            <person name="Gmitter F. Jr."/>
        </authorList>
    </citation>
    <scope>NUCLEOTIDE SEQUENCE [LARGE SCALE GENOMIC DNA]</scope>
    <source>
        <strain evidence="2">cv. Valencia</strain>
    </source>
</reference>
<evidence type="ECO:0000313" key="2">
    <source>
        <dbReference type="Proteomes" id="UP000829398"/>
    </source>
</evidence>
<name>A0ACB8LB57_CITSI</name>
<evidence type="ECO:0000313" key="1">
    <source>
        <dbReference type="EMBL" id="KAH9770554.1"/>
    </source>
</evidence>
<keyword evidence="2" id="KW-1185">Reference proteome</keyword>
<accession>A0ACB8LB57</accession>